<organism evidence="2 3">
    <name type="scientific">Toxoplasma gondii p89</name>
    <dbReference type="NCBI Taxonomy" id="943119"/>
    <lineage>
        <taxon>Eukaryota</taxon>
        <taxon>Sar</taxon>
        <taxon>Alveolata</taxon>
        <taxon>Apicomplexa</taxon>
        <taxon>Conoidasida</taxon>
        <taxon>Coccidia</taxon>
        <taxon>Eucoccidiorida</taxon>
        <taxon>Eimeriorina</taxon>
        <taxon>Sarcocystidae</taxon>
        <taxon>Toxoplasma</taxon>
    </lineage>
</organism>
<gene>
    <name evidence="2" type="ORF">TGP89_200330</name>
</gene>
<sequence>MAAGGFWLDGQAFQAVYRSPDVPTIIKGQAFLLLNDTQSAAVDGESVTVGTKETEASEWVKRFCTVKANLFGFAPHSDAPFEGAYLLENVDVIALTAKDALIKHMIPSLPPAREGEYIVYVTNKRDRSYGKSIVPLVMALPSRGGAQSWKAAISEANFRDSRAEADRLRAESRKELSLAQRDQHKRDICVSKQEAQLESLELERQELMLEMQRLREKARRLQASREVTEKAAAEYVDQKVSEISALQCQLAEELRQKAVLQETLSELREHASQQQRRLNSIEANNRQLATRYTELLRDLEEANDNPARIALVASRSRSSNQRLTLENKKLREENRALTRHFHEIEDKFGQKLKMVRKVAEAGDIFNFLRKWLLCSENKIKFYEMGHKMGKEEAKGQRRKIQELQDELRIAEAVARSSYISVRSILLDEQLKSYTKHAEVPDIFSFVKTSLERFGWIFGEIESVRPVDRVFGVELPHWMHDGAVPSKAPFLERIYPCGGIEGSSRFSLVPGVDIMRPVESMIPVSRFAELEASLRLLEVDHKELQENYTAASERLLECQKLIKDLREGEEGNSSWCEQLGRERGAVLKPM</sequence>
<name>A0A086J716_TOXGO</name>
<dbReference type="AlphaFoldDB" id="A0A086J716"/>
<accession>A0A086J716</accession>
<reference evidence="2 3" key="1">
    <citation type="submission" date="2014-03" db="EMBL/GenBank/DDBJ databases">
        <authorList>
            <person name="Sibley D."/>
            <person name="Venepally P."/>
            <person name="Karamycheva S."/>
            <person name="Hadjithomas M."/>
            <person name="Khan A."/>
            <person name="Brunk B."/>
            <person name="Roos D."/>
            <person name="Caler E."/>
            <person name="Lorenzi H."/>
        </authorList>
    </citation>
    <scope>NUCLEOTIDE SEQUENCE [LARGE SCALE GENOMIC DNA]</scope>
    <source>
        <strain evidence="3">p89</strain>
    </source>
</reference>
<dbReference type="OrthoDB" id="363951at2759"/>
<evidence type="ECO:0000313" key="2">
    <source>
        <dbReference type="EMBL" id="KFG27934.1"/>
    </source>
</evidence>
<feature type="coiled-coil region" evidence="1">
    <location>
        <begin position="526"/>
        <end position="560"/>
    </location>
</feature>
<comment type="caution">
    <text evidence="2">The sequence shown here is derived from an EMBL/GenBank/DDBJ whole genome shotgun (WGS) entry which is preliminary data.</text>
</comment>
<proteinExistence type="predicted"/>
<feature type="coiled-coil region" evidence="1">
    <location>
        <begin position="386"/>
        <end position="413"/>
    </location>
</feature>
<dbReference type="EMBL" id="AEYI02002521">
    <property type="protein sequence ID" value="KFG27934.1"/>
    <property type="molecule type" value="Genomic_DNA"/>
</dbReference>
<dbReference type="Proteomes" id="UP000028828">
    <property type="component" value="Unassembled WGS sequence"/>
</dbReference>
<protein>
    <submittedName>
        <fullName evidence="2">Uncharacterized protein</fullName>
    </submittedName>
</protein>
<dbReference type="VEuPathDB" id="ToxoDB:TGP89_200330"/>
<keyword evidence="1" id="KW-0175">Coiled coil</keyword>
<feature type="coiled-coil region" evidence="1">
    <location>
        <begin position="190"/>
        <end position="347"/>
    </location>
</feature>
<evidence type="ECO:0000256" key="1">
    <source>
        <dbReference type="SAM" id="Coils"/>
    </source>
</evidence>
<evidence type="ECO:0000313" key="3">
    <source>
        <dbReference type="Proteomes" id="UP000028828"/>
    </source>
</evidence>